<sequence length="380" mass="43237">MDTIETNQSLLQAVEKSEKKQVLELLNEGLDVSLTDETGRSLLMLAVQQNDLSMVKTLLAFGADVNQRDNTQLTPFICAAANGFDEIVREILKTGTADLALVNRFGGTALLPSSEKGYLKTVQLCLTAGVPVNHVNRLGWSALLEAVILGNNGFLYQDVIRELVQHQADSTQVDATGKNTRDYAREAGHDELITILDKQEVLEESFTKIRSYLRHDELTKALKVLKTLDQTNLTVLYYLGYTYQRAKDYPKALEYYKKGWSKDEQFAFYVGNSYRMMGATEQALQVYDQAIATDQSFFYRYHKSNFLRELGRHEEAVQLMDNLLADYPERVDFYFHKANSLRSLNRHQEAIQAMERAVQIDPENPLFSEHLAQSLQLVKN</sequence>
<dbReference type="Pfam" id="PF12796">
    <property type="entry name" value="Ank_2"/>
    <property type="match status" value="1"/>
</dbReference>
<dbReference type="STRING" id="1131292.BCR24_09775"/>
<evidence type="ECO:0000256" key="3">
    <source>
        <dbReference type="PROSITE-ProRule" id="PRU00023"/>
    </source>
</evidence>
<dbReference type="Pfam" id="PF13174">
    <property type="entry name" value="TPR_6"/>
    <property type="match status" value="1"/>
</dbReference>
<evidence type="ECO:0000256" key="1">
    <source>
        <dbReference type="ARBA" id="ARBA00022737"/>
    </source>
</evidence>
<dbReference type="SMART" id="SM00028">
    <property type="entry name" value="TPR"/>
    <property type="match status" value="3"/>
</dbReference>
<feature type="repeat" description="TPR" evidence="4">
    <location>
        <begin position="331"/>
        <end position="364"/>
    </location>
</feature>
<evidence type="ECO:0000313" key="5">
    <source>
        <dbReference type="EMBL" id="OEG20199.1"/>
    </source>
</evidence>
<dbReference type="RefSeq" id="WP_069641516.1">
    <property type="nucleotide sequence ID" value="NZ_JAFBEZ010000008.1"/>
</dbReference>
<dbReference type="InterPro" id="IPR011990">
    <property type="entry name" value="TPR-like_helical_dom_sf"/>
</dbReference>
<dbReference type="Pfam" id="PF13432">
    <property type="entry name" value="TPR_16"/>
    <property type="match status" value="1"/>
</dbReference>
<dbReference type="Gene3D" id="1.25.40.20">
    <property type="entry name" value="Ankyrin repeat-containing domain"/>
    <property type="match status" value="1"/>
</dbReference>
<gene>
    <name evidence="5" type="ORF">BCR24_09775</name>
</gene>
<accession>A0A1E5H5G1</accession>
<dbReference type="SUPFAM" id="SSF48452">
    <property type="entry name" value="TPR-like"/>
    <property type="match status" value="2"/>
</dbReference>
<organism evidence="5 6">
    <name type="scientific">Enterococcus ureilyticus</name>
    <dbReference type="NCBI Taxonomy" id="1131292"/>
    <lineage>
        <taxon>Bacteria</taxon>
        <taxon>Bacillati</taxon>
        <taxon>Bacillota</taxon>
        <taxon>Bacilli</taxon>
        <taxon>Lactobacillales</taxon>
        <taxon>Enterococcaceae</taxon>
        <taxon>Enterococcus</taxon>
    </lineage>
</organism>
<dbReference type="PROSITE" id="PS50005">
    <property type="entry name" value="TPR"/>
    <property type="match status" value="2"/>
</dbReference>
<dbReference type="Gene3D" id="1.25.40.10">
    <property type="entry name" value="Tetratricopeptide repeat domain"/>
    <property type="match status" value="2"/>
</dbReference>
<dbReference type="InterPro" id="IPR002110">
    <property type="entry name" value="Ankyrin_rpt"/>
</dbReference>
<dbReference type="EMBL" id="MIKC01000042">
    <property type="protein sequence ID" value="OEG20199.1"/>
    <property type="molecule type" value="Genomic_DNA"/>
</dbReference>
<feature type="repeat" description="ANK" evidence="3">
    <location>
        <begin position="38"/>
        <end position="70"/>
    </location>
</feature>
<dbReference type="OrthoDB" id="9812708at2"/>
<dbReference type="PANTHER" id="PTHR24171">
    <property type="entry name" value="ANKYRIN REPEAT DOMAIN-CONTAINING PROTEIN 39-RELATED"/>
    <property type="match status" value="1"/>
</dbReference>
<evidence type="ECO:0000256" key="2">
    <source>
        <dbReference type="ARBA" id="ARBA00023043"/>
    </source>
</evidence>
<dbReference type="SMART" id="SM00248">
    <property type="entry name" value="ANK"/>
    <property type="match status" value="4"/>
</dbReference>
<keyword evidence="2 3" id="KW-0040">ANK repeat</keyword>
<name>A0A1E5H5G1_9ENTE</name>
<protein>
    <recommendedName>
        <fullName evidence="7">Tetratricopeptide repeat protein</fullName>
    </recommendedName>
</protein>
<evidence type="ECO:0008006" key="7">
    <source>
        <dbReference type="Google" id="ProtNLM"/>
    </source>
</evidence>
<dbReference type="PROSITE" id="PS50297">
    <property type="entry name" value="ANK_REP_REGION"/>
    <property type="match status" value="1"/>
</dbReference>
<dbReference type="InterPro" id="IPR036770">
    <property type="entry name" value="Ankyrin_rpt-contain_sf"/>
</dbReference>
<dbReference type="SUPFAM" id="SSF48403">
    <property type="entry name" value="Ankyrin repeat"/>
    <property type="match status" value="1"/>
</dbReference>
<reference evidence="6" key="1">
    <citation type="submission" date="2016-09" db="EMBL/GenBank/DDBJ databases">
        <authorList>
            <person name="Gulvik C.A."/>
        </authorList>
    </citation>
    <scope>NUCLEOTIDE SEQUENCE [LARGE SCALE GENOMIC DNA]</scope>
    <source>
        <strain evidence="6">LMG 26676</strain>
    </source>
</reference>
<comment type="caution">
    <text evidence="5">The sequence shown here is derived from an EMBL/GenBank/DDBJ whole genome shotgun (WGS) entry which is preliminary data.</text>
</comment>
<dbReference type="Proteomes" id="UP000094469">
    <property type="component" value="Unassembled WGS sequence"/>
</dbReference>
<dbReference type="PROSITE" id="PS50088">
    <property type="entry name" value="ANK_REPEAT"/>
    <property type="match status" value="1"/>
</dbReference>
<dbReference type="InterPro" id="IPR019734">
    <property type="entry name" value="TPR_rpt"/>
</dbReference>
<dbReference type="AlphaFoldDB" id="A0A1E5H5G1"/>
<evidence type="ECO:0000256" key="4">
    <source>
        <dbReference type="PROSITE-ProRule" id="PRU00339"/>
    </source>
</evidence>
<evidence type="ECO:0000313" key="6">
    <source>
        <dbReference type="Proteomes" id="UP000094469"/>
    </source>
</evidence>
<keyword evidence="4" id="KW-0802">TPR repeat</keyword>
<keyword evidence="1" id="KW-0677">Repeat</keyword>
<feature type="repeat" description="TPR" evidence="4">
    <location>
        <begin position="233"/>
        <end position="266"/>
    </location>
</feature>
<keyword evidence="6" id="KW-1185">Reference proteome</keyword>
<proteinExistence type="predicted"/>